<dbReference type="EMBL" id="JAHFVK010000001">
    <property type="protein sequence ID" value="MBT2133758.1"/>
    <property type="molecule type" value="Genomic_DNA"/>
</dbReference>
<keyword evidence="1" id="KW-0472">Membrane</keyword>
<sequence length="56" mass="5994">MNAYAWVSMIALVGWLVLAAGSYRAHRIGAKKTIVMALAWGSIVLLVAAFFSAIGR</sequence>
<feature type="transmembrane region" description="Helical" evidence="1">
    <location>
        <begin position="35"/>
        <end position="54"/>
    </location>
</feature>
<evidence type="ECO:0000256" key="1">
    <source>
        <dbReference type="SAM" id="Phobius"/>
    </source>
</evidence>
<evidence type="ECO:0000313" key="3">
    <source>
        <dbReference type="Proteomes" id="UP000811255"/>
    </source>
</evidence>
<proteinExistence type="predicted"/>
<keyword evidence="3" id="KW-1185">Reference proteome</keyword>
<gene>
    <name evidence="2" type="ORF">KK137_05370</name>
</gene>
<protein>
    <submittedName>
        <fullName evidence="2">Uncharacterized protein</fullName>
    </submittedName>
</protein>
<keyword evidence="1" id="KW-0812">Transmembrane</keyword>
<comment type="caution">
    <text evidence="2">The sequence shown here is derived from an EMBL/GenBank/DDBJ whole genome shotgun (WGS) entry which is preliminary data.</text>
</comment>
<feature type="transmembrane region" description="Helical" evidence="1">
    <location>
        <begin position="6"/>
        <end position="23"/>
    </location>
</feature>
<accession>A0ABS5W1W9</accession>
<reference evidence="2 3" key="1">
    <citation type="submission" date="2021-05" db="EMBL/GenBank/DDBJ databases">
        <title>Croceibacterium sp. LX-88 genome sequence.</title>
        <authorList>
            <person name="Luo X."/>
        </authorList>
    </citation>
    <scope>NUCLEOTIDE SEQUENCE [LARGE SCALE GENOMIC DNA]</scope>
    <source>
        <strain evidence="2 3">LX-88</strain>
    </source>
</reference>
<dbReference type="Proteomes" id="UP000811255">
    <property type="component" value="Unassembled WGS sequence"/>
</dbReference>
<dbReference type="RefSeq" id="WP_214535112.1">
    <property type="nucleotide sequence ID" value="NZ_JAHFVK010000001.1"/>
</dbReference>
<keyword evidence="1" id="KW-1133">Transmembrane helix</keyword>
<evidence type="ECO:0000313" key="2">
    <source>
        <dbReference type="EMBL" id="MBT2133758.1"/>
    </source>
</evidence>
<organism evidence="2 3">
    <name type="scientific">Croceibacterium selenioxidans</name>
    <dbReference type="NCBI Taxonomy" id="2838833"/>
    <lineage>
        <taxon>Bacteria</taxon>
        <taxon>Pseudomonadati</taxon>
        <taxon>Pseudomonadota</taxon>
        <taxon>Alphaproteobacteria</taxon>
        <taxon>Sphingomonadales</taxon>
        <taxon>Erythrobacteraceae</taxon>
        <taxon>Croceibacterium</taxon>
    </lineage>
</organism>
<name>A0ABS5W1W9_9SPHN</name>